<dbReference type="GO" id="GO:0016020">
    <property type="term" value="C:membrane"/>
    <property type="evidence" value="ECO:0007669"/>
    <property type="project" value="TreeGrafter"/>
</dbReference>
<reference evidence="12 13" key="1">
    <citation type="submission" date="2021-02" db="EMBL/GenBank/DDBJ databases">
        <title>Genome assembly of Pseudopithomyces chartarum.</title>
        <authorList>
            <person name="Jauregui R."/>
            <person name="Singh J."/>
            <person name="Voisey C."/>
        </authorList>
    </citation>
    <scope>NUCLEOTIDE SEQUENCE [LARGE SCALE GENOMIC DNA]</scope>
    <source>
        <strain evidence="12 13">AGR01</strain>
    </source>
</reference>
<evidence type="ECO:0000259" key="11">
    <source>
        <dbReference type="Pfam" id="PF14845"/>
    </source>
</evidence>
<dbReference type="InterPro" id="IPR029019">
    <property type="entry name" value="HEX_eukaryotic_N"/>
</dbReference>
<dbReference type="GO" id="GO:0016231">
    <property type="term" value="F:beta-N-acetylglucosaminidase activity"/>
    <property type="evidence" value="ECO:0007669"/>
    <property type="project" value="TreeGrafter"/>
</dbReference>
<proteinExistence type="inferred from homology"/>
<dbReference type="InterPro" id="IPR017853">
    <property type="entry name" value="GH"/>
</dbReference>
<gene>
    <name evidence="12" type="ORF">GRF29_96g1078417</name>
</gene>
<dbReference type="GO" id="GO:0030203">
    <property type="term" value="P:glycosaminoglycan metabolic process"/>
    <property type="evidence" value="ECO:0007669"/>
    <property type="project" value="TreeGrafter"/>
</dbReference>
<keyword evidence="13" id="KW-1185">Reference proteome</keyword>
<evidence type="ECO:0000313" key="13">
    <source>
        <dbReference type="Proteomes" id="UP001280581"/>
    </source>
</evidence>
<keyword evidence="3" id="KW-0732">Signal</keyword>
<sequence>MRTLANTFPSRTRGHRHGRSSKAQDFHPVDLQIISDAYVNGHRFDEDGHRKQQWKRDAKVPSGDDMVEYAISSAQKTIFKKNFVPWKFHGRNWTEPEAVKSVYISSITIEVFKDDPRDIAKPLAGTVDESYDLELTVDGELFYEHSEGGAYTPLAPVKIFDAPKFGHRGINLDVSRNYFTINDIKRTIDALAYNKMNRFHLHVTDGQSWPLEIPTFPELSAKGAYRPNLVYTADDFADLQYFAALQGVELITEIDMPGHTSSIALSHPDLIAAYNIQPNWDTYCAEPPCGTLKLNSTTVYKFLEQLFDDILPRVYPFSSYFHTGGDEVNKNAYLMDDTVNSSDPEVLQPLMQKFIDRNHDQIRAAGLIPIVWEEMLLEWNLTLGNDVIIQSWQSDEAVAQIVAKGHKALAGNYKYWYLDCGKGQWLNFDPSVSAQYWPYQDYCAPFHNWRLAYSYNPLGFIPEPLQSLVIGGEAHMWAEQTDAINVDRMIWPRGSAVAEILWSGAKDEQGNNRSQVHAAPRLSEMRERLVARGVGAEPIQMPYCTMEGTVCQMGHHR</sequence>
<evidence type="ECO:0000313" key="12">
    <source>
        <dbReference type="EMBL" id="KAK3207978.1"/>
    </source>
</evidence>
<accession>A0AAN6RF77</accession>
<organism evidence="12 13">
    <name type="scientific">Pseudopithomyces chartarum</name>
    <dbReference type="NCBI Taxonomy" id="1892770"/>
    <lineage>
        <taxon>Eukaryota</taxon>
        <taxon>Fungi</taxon>
        <taxon>Dikarya</taxon>
        <taxon>Ascomycota</taxon>
        <taxon>Pezizomycotina</taxon>
        <taxon>Dothideomycetes</taxon>
        <taxon>Pleosporomycetidae</taxon>
        <taxon>Pleosporales</taxon>
        <taxon>Massarineae</taxon>
        <taxon>Didymosphaeriaceae</taxon>
        <taxon>Pseudopithomyces</taxon>
    </lineage>
</organism>
<evidence type="ECO:0000259" key="10">
    <source>
        <dbReference type="Pfam" id="PF00728"/>
    </source>
</evidence>
<dbReference type="PANTHER" id="PTHR22600">
    <property type="entry name" value="BETA-HEXOSAMINIDASE"/>
    <property type="match status" value="1"/>
</dbReference>
<feature type="domain" description="Beta-hexosaminidase eukaryotic type N-terminal" evidence="11">
    <location>
        <begin position="54"/>
        <end position="139"/>
    </location>
</feature>
<keyword evidence="6 7" id="KW-0326">Glycosidase</keyword>
<dbReference type="Proteomes" id="UP001280581">
    <property type="component" value="Unassembled WGS sequence"/>
</dbReference>
<evidence type="ECO:0000256" key="8">
    <source>
        <dbReference type="PIRSR" id="PIRSR001093-1"/>
    </source>
</evidence>
<dbReference type="InterPro" id="IPR015883">
    <property type="entry name" value="Glyco_hydro_20_cat"/>
</dbReference>
<dbReference type="FunFam" id="3.20.20.80:FF:000063">
    <property type="entry name" value="Beta-hexosaminidase"/>
    <property type="match status" value="1"/>
</dbReference>
<feature type="active site" description="Proton donor" evidence="8">
    <location>
        <position position="327"/>
    </location>
</feature>
<protein>
    <recommendedName>
        <fullName evidence="7">Beta-hexosaminidase</fullName>
        <ecNumber evidence="7">3.2.1.52</ecNumber>
    </recommendedName>
</protein>
<dbReference type="GO" id="GO:0005975">
    <property type="term" value="P:carbohydrate metabolic process"/>
    <property type="evidence" value="ECO:0007669"/>
    <property type="project" value="InterPro"/>
</dbReference>
<dbReference type="Pfam" id="PF00728">
    <property type="entry name" value="Glyco_hydro_20"/>
    <property type="match status" value="1"/>
</dbReference>
<dbReference type="InterPro" id="IPR025705">
    <property type="entry name" value="Beta_hexosaminidase_sua/sub"/>
</dbReference>
<evidence type="ECO:0000256" key="4">
    <source>
        <dbReference type="ARBA" id="ARBA00022801"/>
    </source>
</evidence>
<dbReference type="Pfam" id="PF14845">
    <property type="entry name" value="Glycohydro_20b2"/>
    <property type="match status" value="1"/>
</dbReference>
<keyword evidence="5" id="KW-0325">Glycoprotein</keyword>
<dbReference type="Gene3D" id="3.20.20.80">
    <property type="entry name" value="Glycosidases"/>
    <property type="match status" value="1"/>
</dbReference>
<evidence type="ECO:0000256" key="1">
    <source>
        <dbReference type="ARBA" id="ARBA00001231"/>
    </source>
</evidence>
<dbReference type="CDD" id="cd06562">
    <property type="entry name" value="GH20_HexA_HexB-like"/>
    <property type="match status" value="1"/>
</dbReference>
<feature type="region of interest" description="Disordered" evidence="9">
    <location>
        <begin position="1"/>
        <end position="24"/>
    </location>
</feature>
<evidence type="ECO:0000256" key="6">
    <source>
        <dbReference type="ARBA" id="ARBA00023295"/>
    </source>
</evidence>
<evidence type="ECO:0000256" key="2">
    <source>
        <dbReference type="ARBA" id="ARBA00006285"/>
    </source>
</evidence>
<feature type="domain" description="Glycoside hydrolase family 20 catalytic" evidence="10">
    <location>
        <begin position="165"/>
        <end position="504"/>
    </location>
</feature>
<keyword evidence="4 7" id="KW-0378">Hydrolase</keyword>
<evidence type="ECO:0000256" key="7">
    <source>
        <dbReference type="PIRNR" id="PIRNR001093"/>
    </source>
</evidence>
<evidence type="ECO:0000256" key="9">
    <source>
        <dbReference type="SAM" id="MobiDB-lite"/>
    </source>
</evidence>
<dbReference type="EC" id="3.2.1.52" evidence="7"/>
<dbReference type="PRINTS" id="PR00738">
    <property type="entry name" value="GLHYDRLASE20"/>
</dbReference>
<dbReference type="AlphaFoldDB" id="A0AAN6RF77"/>
<comment type="catalytic activity">
    <reaction evidence="1 7">
        <text>Hydrolysis of terminal non-reducing N-acetyl-D-hexosamine residues in N-acetyl-beta-D-hexosaminides.</text>
        <dbReference type="EC" id="3.2.1.52"/>
    </reaction>
</comment>
<evidence type="ECO:0000256" key="3">
    <source>
        <dbReference type="ARBA" id="ARBA00022729"/>
    </source>
</evidence>
<comment type="caution">
    <text evidence="12">The sequence shown here is derived from an EMBL/GenBank/DDBJ whole genome shotgun (WGS) entry which is preliminary data.</text>
</comment>
<comment type="similarity">
    <text evidence="2 7">Belongs to the glycosyl hydrolase 20 family.</text>
</comment>
<dbReference type="PIRSF" id="PIRSF001093">
    <property type="entry name" value="B-hxosamndse_ab_euk"/>
    <property type="match status" value="1"/>
</dbReference>
<dbReference type="SUPFAM" id="SSF51445">
    <property type="entry name" value="(Trans)glycosidases"/>
    <property type="match status" value="1"/>
</dbReference>
<dbReference type="EMBL" id="WVTA01000008">
    <property type="protein sequence ID" value="KAK3207978.1"/>
    <property type="molecule type" value="Genomic_DNA"/>
</dbReference>
<dbReference type="PANTHER" id="PTHR22600:SF58">
    <property type="entry name" value="BETA-HEXOSAMINIDASE"/>
    <property type="match status" value="1"/>
</dbReference>
<name>A0AAN6RF77_9PLEO</name>
<evidence type="ECO:0000256" key="5">
    <source>
        <dbReference type="ARBA" id="ARBA00023180"/>
    </source>
</evidence>